<reference evidence="2 3" key="1">
    <citation type="journal article" date="2012" name="J. Bacteriol.">
        <title>Genome Sequence of Pectin-Degrading Alishewanella aestuarii Strain B11T, Isolated from Tidal Flat Sediment.</title>
        <authorList>
            <person name="Jung J."/>
            <person name="Choi S."/>
            <person name="Chun J."/>
            <person name="Park W."/>
        </authorList>
    </citation>
    <scope>NUCLEOTIDE SEQUENCE [LARGE SCALE GENOMIC DNA]</scope>
    <source>
        <strain evidence="2 3">B11</strain>
    </source>
</reference>
<dbReference type="Gene3D" id="3.10.290.30">
    <property type="entry name" value="MM3350-like"/>
    <property type="match status" value="1"/>
</dbReference>
<comment type="caution">
    <text evidence="2">The sequence shown here is derived from an EMBL/GenBank/DDBJ whole genome shotgun (WGS) entry which is preliminary data.</text>
</comment>
<dbReference type="EMBL" id="ALAB01000024">
    <property type="protein sequence ID" value="EJI85480.1"/>
    <property type="molecule type" value="Genomic_DNA"/>
</dbReference>
<evidence type="ECO:0000313" key="3">
    <source>
        <dbReference type="Proteomes" id="UP000012043"/>
    </source>
</evidence>
<dbReference type="Pfam" id="PF07929">
    <property type="entry name" value="PRiA4_ORF3"/>
    <property type="match status" value="1"/>
</dbReference>
<dbReference type="Proteomes" id="UP000012043">
    <property type="component" value="Unassembled WGS sequence"/>
</dbReference>
<name>J1YCA3_9ALTE</name>
<proteinExistence type="predicted"/>
<dbReference type="InterPro" id="IPR024047">
    <property type="entry name" value="MM3350-like_sf"/>
</dbReference>
<feature type="domain" description="Plasmid pRiA4b Orf3-like" evidence="1">
    <location>
        <begin position="4"/>
        <end position="174"/>
    </location>
</feature>
<keyword evidence="3" id="KW-1185">Reference proteome</keyword>
<dbReference type="InterPro" id="IPR012912">
    <property type="entry name" value="Plasmid_pRiA4b_Orf3-like"/>
</dbReference>
<dbReference type="AlphaFoldDB" id="J1YCA3"/>
<dbReference type="RefSeq" id="WP_008608574.1">
    <property type="nucleotide sequence ID" value="NZ_ALAB01000024.1"/>
</dbReference>
<gene>
    <name evidence="2" type="ORF">AEST_18190</name>
</gene>
<evidence type="ECO:0000313" key="2">
    <source>
        <dbReference type="EMBL" id="EJI85480.1"/>
    </source>
</evidence>
<accession>J1YCA3</accession>
<sequence length="439" mass="49968">MATLYRLQITLQDAPVAINRTIEVPDTLSLNQFHLVLQAVMGWENSHLYQFEQGNQIWTHPAFLDPSYDIDSEFVRDQDCEAVLCMLLQNVGDTMQYLYDFGDHWVHDIELIAIVHREFSLSQAVTLLEAKGACPPEDVGGVDGYAQLLAAFANEDAEELAGYQLWLGCEQWDAGNAKADVLAKRVQEVNNLLLHSVRAHFINWALNPSDYVNHTPIMQLLQPLLTVLYAGPLKLTVKGNLPLKLVQAMFNVEQTLPCWQQRRFKVSKIHSEQESALISISRLIAQKSGLVKLSANKLQLTKTGEKLLLAQDHAKIYQKLLAAALDKLRWTSFDGYPDFSFYQLGFMPMLDYLQQAGTDITSDALIEMLRQWLPEFDVETYDDYIDDAFVSRFKFIGELFGLISVKPLPDDELYLLRDRFSITLNPEAAAMLRFPYPVM</sequence>
<protein>
    <recommendedName>
        <fullName evidence="1">Plasmid pRiA4b Orf3-like domain-containing protein</fullName>
    </recommendedName>
</protein>
<dbReference type="PANTHER" id="PTHR41878:SF1">
    <property type="entry name" value="TNPR PROTEIN"/>
    <property type="match status" value="1"/>
</dbReference>
<dbReference type="SUPFAM" id="SSF159941">
    <property type="entry name" value="MM3350-like"/>
    <property type="match status" value="1"/>
</dbReference>
<dbReference type="PANTHER" id="PTHR41878">
    <property type="entry name" value="LEXA REPRESSOR-RELATED"/>
    <property type="match status" value="1"/>
</dbReference>
<organism evidence="2 3">
    <name type="scientific">Alishewanella aestuarii B11</name>
    <dbReference type="NCBI Taxonomy" id="1197174"/>
    <lineage>
        <taxon>Bacteria</taxon>
        <taxon>Pseudomonadati</taxon>
        <taxon>Pseudomonadota</taxon>
        <taxon>Gammaproteobacteria</taxon>
        <taxon>Alteromonadales</taxon>
        <taxon>Alteromonadaceae</taxon>
        <taxon>Alishewanella</taxon>
    </lineage>
</organism>
<evidence type="ECO:0000259" key="1">
    <source>
        <dbReference type="Pfam" id="PF07929"/>
    </source>
</evidence>
<dbReference type="PATRIC" id="fig|1197174.4.peg.1779"/>